<comment type="caution">
    <text evidence="1">The sequence shown here is derived from an EMBL/GenBank/DDBJ whole genome shotgun (WGS) entry which is preliminary data.</text>
</comment>
<accession>A0ACC2VVD9</accession>
<keyword evidence="2" id="KW-1185">Reference proteome</keyword>
<organism evidence="1 2">
    <name type="scientific">Naganishia friedmannii</name>
    <dbReference type="NCBI Taxonomy" id="89922"/>
    <lineage>
        <taxon>Eukaryota</taxon>
        <taxon>Fungi</taxon>
        <taxon>Dikarya</taxon>
        <taxon>Basidiomycota</taxon>
        <taxon>Agaricomycotina</taxon>
        <taxon>Tremellomycetes</taxon>
        <taxon>Filobasidiales</taxon>
        <taxon>Filobasidiaceae</taxon>
        <taxon>Naganishia</taxon>
    </lineage>
</organism>
<gene>
    <name evidence="1" type="ORF">QFC21_002492</name>
</gene>
<proteinExistence type="predicted"/>
<evidence type="ECO:0000313" key="2">
    <source>
        <dbReference type="Proteomes" id="UP001227268"/>
    </source>
</evidence>
<protein>
    <submittedName>
        <fullName evidence="1">Uncharacterized protein</fullName>
    </submittedName>
</protein>
<evidence type="ECO:0000313" key="1">
    <source>
        <dbReference type="EMBL" id="KAJ9103070.1"/>
    </source>
</evidence>
<reference evidence="1" key="1">
    <citation type="submission" date="2023-04" db="EMBL/GenBank/DDBJ databases">
        <title>Draft Genome sequencing of Naganishia species isolated from polar environments using Oxford Nanopore Technology.</title>
        <authorList>
            <person name="Leo P."/>
            <person name="Venkateswaran K."/>
        </authorList>
    </citation>
    <scope>NUCLEOTIDE SEQUENCE</scope>
    <source>
        <strain evidence="1">MNA-CCFEE 5423</strain>
    </source>
</reference>
<dbReference type="EMBL" id="JASBWT010000007">
    <property type="protein sequence ID" value="KAJ9103070.1"/>
    <property type="molecule type" value="Genomic_DNA"/>
</dbReference>
<sequence>MSQAPSQRPHVTDNEGNHSEIPVLPSPPSPPPPDLKAFDNRYGQWPWEAVLTAEAAGDGRVHKLWHAACTEMEKAVQNKTEPFIKEGKPTESMLALGDKELRLLSMYLFEPPAERKAFLVTPRKEIQISADMDEKFKVWIDACVDQQNNAADWGIIQTTSSKIKARSSGVRFICEKSLEDRFICCWWAVRVCVFDIKVEWTIYLDMTSDVTAVSFDNIIAAVKKLPKPSVLPKHDDVNSTMQEPFSEQTQVSGGSTAFAGVPSTSCFPTQNEVATTSGQPGSDSYNISIHDTSKESHNGITSSFKVIPTATYQDAPAGNVAGASSPPTEAGTASLNKLLGEDGVSKLSIQGNDSQSPET</sequence>
<name>A0ACC2VVD9_9TREE</name>
<dbReference type="Proteomes" id="UP001227268">
    <property type="component" value="Unassembled WGS sequence"/>
</dbReference>